<proteinExistence type="predicted"/>
<dbReference type="Gene3D" id="3.10.129.10">
    <property type="entry name" value="Hotdog Thioesterase"/>
    <property type="match status" value="1"/>
</dbReference>
<dbReference type="Pfam" id="PF13279">
    <property type="entry name" value="4HBT_2"/>
    <property type="match status" value="1"/>
</dbReference>
<dbReference type="EMBL" id="UINC01103186">
    <property type="protein sequence ID" value="SVC65371.1"/>
    <property type="molecule type" value="Genomic_DNA"/>
</dbReference>
<dbReference type="InterPro" id="IPR029069">
    <property type="entry name" value="HotDog_dom_sf"/>
</dbReference>
<evidence type="ECO:0008006" key="2">
    <source>
        <dbReference type="Google" id="ProtNLM"/>
    </source>
</evidence>
<name>A0A382P0L5_9ZZZZ</name>
<dbReference type="SUPFAM" id="SSF54637">
    <property type="entry name" value="Thioesterase/thiol ester dehydrase-isomerase"/>
    <property type="match status" value="1"/>
</dbReference>
<evidence type="ECO:0000313" key="1">
    <source>
        <dbReference type="EMBL" id="SVC65371.1"/>
    </source>
</evidence>
<sequence length="140" mass="15899">MTAQGIVSPEWIDRNGHMNMTSYMALFDQGTDILFQKFGLAVSETDSDITMVAGRIYIEHRKELLEGEEWELWSGFAAIHPSFMTLTHRLRSGSSLRAVCDIRGVVLSKRTRTSTTFDQDSLEKVRTLLVPGLADRFEEK</sequence>
<protein>
    <recommendedName>
        <fullName evidence="2">Thioesterase domain-containing protein</fullName>
    </recommendedName>
</protein>
<accession>A0A382P0L5</accession>
<reference evidence="1" key="1">
    <citation type="submission" date="2018-05" db="EMBL/GenBank/DDBJ databases">
        <authorList>
            <person name="Lanie J.A."/>
            <person name="Ng W.-L."/>
            <person name="Kazmierczak K.M."/>
            <person name="Andrzejewski T.M."/>
            <person name="Davidsen T.M."/>
            <person name="Wayne K.J."/>
            <person name="Tettelin H."/>
            <person name="Glass J.I."/>
            <person name="Rusch D."/>
            <person name="Podicherti R."/>
            <person name="Tsui H.-C.T."/>
            <person name="Winkler M.E."/>
        </authorList>
    </citation>
    <scope>NUCLEOTIDE SEQUENCE</scope>
</reference>
<organism evidence="1">
    <name type="scientific">marine metagenome</name>
    <dbReference type="NCBI Taxonomy" id="408172"/>
    <lineage>
        <taxon>unclassified sequences</taxon>
        <taxon>metagenomes</taxon>
        <taxon>ecological metagenomes</taxon>
    </lineage>
</organism>
<gene>
    <name evidence="1" type="ORF">METZ01_LOCUS318225</name>
</gene>
<dbReference type="AlphaFoldDB" id="A0A382P0L5"/>